<dbReference type="Pfam" id="PF13414">
    <property type="entry name" value="TPR_11"/>
    <property type="match status" value="1"/>
</dbReference>
<dbReference type="PROSITE" id="PS50005">
    <property type="entry name" value="TPR"/>
    <property type="match status" value="4"/>
</dbReference>
<proteinExistence type="inferred from homology"/>
<evidence type="ECO:0000256" key="8">
    <source>
        <dbReference type="ARBA" id="ARBA00023136"/>
    </source>
</evidence>
<keyword evidence="3" id="KW-0677">Repeat</keyword>
<name>A0A8K0UUT5_9AGAR</name>
<keyword evidence="7" id="KW-0496">Mitochondrion</keyword>
<comment type="caution">
    <text evidence="13">The sequence shown here is derived from an EMBL/GenBank/DDBJ whole genome shotgun (WGS) entry which is preliminary data.</text>
</comment>
<sequence>MSSSTSSEGVVDRVQAFVAENKRAVLVGAALTVAAIGGAAYYASTSRRPGDGDAEKGERKRDKKKGKSSKKQKSAKDEDGPLLEETEPKVSETKEAAEAALTEEQIAAMSTEERKKAAASLKALGNTAYTKREFSSAVELYTRAIAVTPTPEPVFYSNRAACYMNIKPPVYESVVQDCDSALQLDAKYIKALVRRATALEHLDRLEDALRDFTAATILEQFRNDNASQSVERVLKKLAMKKAEQVLSVREPRLPSHNFVSAYFGAFRSRPPPLLPENPSTGDENLVTAVQALAASDYAHSFTLVNEALEQGLSNDELKAEALNLRGTYKFLFADVPGAKADLLASLELNPSLTQSLVKLASVHMEQGDTEKAFECFEEAIRQNADDPDIYYHRGQVLFIMNQFDQAAENYTKSTALDDAFVFSHIQLAVAQYKSGHVANSMATFRRTLKQFPQRSEPFNYYGELLLDSQRYADALEKFDRAIEIEKAKVPPPPINVLPLVNKGLALYQRDNKPEHAQQYCEEALELDPECEAAVATLAQLHLQQQQLVKATEMFGRQADLARSEPELLNALTYQFATAAQIEFVKNYPDMTPQLSQIAQSMMMQ</sequence>
<feature type="compositionally biased region" description="Basic and acidic residues" evidence="11">
    <location>
        <begin position="86"/>
        <end position="96"/>
    </location>
</feature>
<feature type="compositionally biased region" description="Basic residues" evidence="11">
    <location>
        <begin position="61"/>
        <end position="73"/>
    </location>
</feature>
<evidence type="ECO:0008006" key="15">
    <source>
        <dbReference type="Google" id="ProtNLM"/>
    </source>
</evidence>
<evidence type="ECO:0000256" key="1">
    <source>
        <dbReference type="ARBA" id="ARBA00004572"/>
    </source>
</evidence>
<dbReference type="PANTHER" id="PTHR46208">
    <property type="entry name" value="MITOCHONDRIAL IMPORT RECEPTOR SUBUNIT TOM70"/>
    <property type="match status" value="1"/>
</dbReference>
<feature type="region of interest" description="Disordered" evidence="11">
    <location>
        <begin position="42"/>
        <end position="96"/>
    </location>
</feature>
<evidence type="ECO:0000256" key="10">
    <source>
        <dbReference type="PROSITE-ProRule" id="PRU00339"/>
    </source>
</evidence>
<accession>A0A8K0UUT5</accession>
<evidence type="ECO:0000256" key="5">
    <source>
        <dbReference type="ARBA" id="ARBA00022803"/>
    </source>
</evidence>
<evidence type="ECO:0000313" key="14">
    <source>
        <dbReference type="Proteomes" id="UP000813824"/>
    </source>
</evidence>
<keyword evidence="8 12" id="KW-0472">Membrane</keyword>
<keyword evidence="5 10" id="KW-0802">TPR repeat</keyword>
<evidence type="ECO:0000256" key="7">
    <source>
        <dbReference type="ARBA" id="ARBA00023128"/>
    </source>
</evidence>
<comment type="subcellular location">
    <subcellularLocation>
        <location evidence="1">Mitochondrion outer membrane</location>
        <topology evidence="1">Single-pass membrane protein</topology>
    </subcellularLocation>
</comment>
<keyword evidence="4" id="KW-1000">Mitochondrion outer membrane</keyword>
<feature type="compositionally biased region" description="Basic and acidic residues" evidence="11">
    <location>
        <begin position="48"/>
        <end position="60"/>
    </location>
</feature>
<dbReference type="InterPro" id="IPR019734">
    <property type="entry name" value="TPR_rpt"/>
</dbReference>
<dbReference type="GO" id="GO:0045039">
    <property type="term" value="P:protein insertion into mitochondrial inner membrane"/>
    <property type="evidence" value="ECO:0007669"/>
    <property type="project" value="TreeGrafter"/>
</dbReference>
<feature type="repeat" description="TPR" evidence="10">
    <location>
        <begin position="455"/>
        <end position="488"/>
    </location>
</feature>
<dbReference type="GO" id="GO:0005741">
    <property type="term" value="C:mitochondrial outer membrane"/>
    <property type="evidence" value="ECO:0007669"/>
    <property type="project" value="UniProtKB-SubCell"/>
</dbReference>
<keyword evidence="2 12" id="KW-0812">Transmembrane</keyword>
<comment type="similarity">
    <text evidence="9">Belongs to the Tom70 family.</text>
</comment>
<feature type="repeat" description="TPR" evidence="10">
    <location>
        <begin position="353"/>
        <end position="386"/>
    </location>
</feature>
<gene>
    <name evidence="13" type="ORF">BXZ70DRAFT_1004749</name>
</gene>
<reference evidence="13" key="1">
    <citation type="journal article" date="2021" name="New Phytol.">
        <title>Evolutionary innovations through gain and loss of genes in the ectomycorrhizal Boletales.</title>
        <authorList>
            <person name="Wu G."/>
            <person name="Miyauchi S."/>
            <person name="Morin E."/>
            <person name="Kuo A."/>
            <person name="Drula E."/>
            <person name="Varga T."/>
            <person name="Kohler A."/>
            <person name="Feng B."/>
            <person name="Cao Y."/>
            <person name="Lipzen A."/>
            <person name="Daum C."/>
            <person name="Hundley H."/>
            <person name="Pangilinan J."/>
            <person name="Johnson J."/>
            <person name="Barry K."/>
            <person name="LaButti K."/>
            <person name="Ng V."/>
            <person name="Ahrendt S."/>
            <person name="Min B."/>
            <person name="Choi I.G."/>
            <person name="Park H."/>
            <person name="Plett J.M."/>
            <person name="Magnuson J."/>
            <person name="Spatafora J.W."/>
            <person name="Nagy L.G."/>
            <person name="Henrissat B."/>
            <person name="Grigoriev I.V."/>
            <person name="Yang Z.L."/>
            <person name="Xu J."/>
            <person name="Martin F.M."/>
        </authorList>
    </citation>
    <scope>NUCLEOTIDE SEQUENCE</scope>
    <source>
        <strain evidence="13">KKN 215</strain>
    </source>
</reference>
<dbReference type="SMART" id="SM00028">
    <property type="entry name" value="TPR"/>
    <property type="match status" value="9"/>
</dbReference>
<dbReference type="PANTHER" id="PTHR46208:SF1">
    <property type="entry name" value="MITOCHONDRIAL IMPORT RECEPTOR SUBUNIT TOM70"/>
    <property type="match status" value="1"/>
</dbReference>
<dbReference type="SUPFAM" id="SSF48452">
    <property type="entry name" value="TPR-like"/>
    <property type="match status" value="1"/>
</dbReference>
<dbReference type="AlphaFoldDB" id="A0A8K0UUT5"/>
<dbReference type="Proteomes" id="UP000813824">
    <property type="component" value="Unassembled WGS sequence"/>
</dbReference>
<protein>
    <recommendedName>
        <fullName evidence="15">ADP/ATP carrier receptor</fullName>
    </recommendedName>
</protein>
<organism evidence="13 14">
    <name type="scientific">Cristinia sonorae</name>
    <dbReference type="NCBI Taxonomy" id="1940300"/>
    <lineage>
        <taxon>Eukaryota</taxon>
        <taxon>Fungi</taxon>
        <taxon>Dikarya</taxon>
        <taxon>Basidiomycota</taxon>
        <taxon>Agaricomycotina</taxon>
        <taxon>Agaricomycetes</taxon>
        <taxon>Agaricomycetidae</taxon>
        <taxon>Agaricales</taxon>
        <taxon>Pleurotineae</taxon>
        <taxon>Stephanosporaceae</taxon>
        <taxon>Cristinia</taxon>
    </lineage>
</organism>
<evidence type="ECO:0000256" key="4">
    <source>
        <dbReference type="ARBA" id="ARBA00022787"/>
    </source>
</evidence>
<dbReference type="GO" id="GO:0030943">
    <property type="term" value="F:mitochondrion targeting sequence binding"/>
    <property type="evidence" value="ECO:0007669"/>
    <property type="project" value="TreeGrafter"/>
</dbReference>
<evidence type="ECO:0000256" key="2">
    <source>
        <dbReference type="ARBA" id="ARBA00022692"/>
    </source>
</evidence>
<evidence type="ECO:0000313" key="13">
    <source>
        <dbReference type="EMBL" id="KAH8105230.1"/>
    </source>
</evidence>
<evidence type="ECO:0000256" key="12">
    <source>
        <dbReference type="SAM" id="Phobius"/>
    </source>
</evidence>
<dbReference type="GO" id="GO:0008320">
    <property type="term" value="F:protein transmembrane transporter activity"/>
    <property type="evidence" value="ECO:0007669"/>
    <property type="project" value="TreeGrafter"/>
</dbReference>
<dbReference type="Gene3D" id="1.25.40.10">
    <property type="entry name" value="Tetratricopeptide repeat domain"/>
    <property type="match status" value="2"/>
</dbReference>
<dbReference type="GO" id="GO:0030150">
    <property type="term" value="P:protein import into mitochondrial matrix"/>
    <property type="evidence" value="ECO:0007669"/>
    <property type="project" value="TreeGrafter"/>
</dbReference>
<evidence type="ECO:0000256" key="3">
    <source>
        <dbReference type="ARBA" id="ARBA00022737"/>
    </source>
</evidence>
<feature type="transmembrane region" description="Helical" evidence="12">
    <location>
        <begin position="24"/>
        <end position="43"/>
    </location>
</feature>
<dbReference type="Pfam" id="PF14559">
    <property type="entry name" value="TPR_19"/>
    <property type="match status" value="1"/>
</dbReference>
<dbReference type="InterPro" id="IPR011990">
    <property type="entry name" value="TPR-like_helical_dom_sf"/>
</dbReference>
<feature type="repeat" description="TPR" evidence="10">
    <location>
        <begin position="387"/>
        <end position="420"/>
    </location>
</feature>
<dbReference type="OrthoDB" id="2942533at2759"/>
<evidence type="ECO:0000256" key="6">
    <source>
        <dbReference type="ARBA" id="ARBA00022989"/>
    </source>
</evidence>
<evidence type="ECO:0000256" key="9">
    <source>
        <dbReference type="ARBA" id="ARBA00038030"/>
    </source>
</evidence>
<dbReference type="Pfam" id="PF13432">
    <property type="entry name" value="TPR_16"/>
    <property type="match status" value="1"/>
</dbReference>
<keyword evidence="6 12" id="KW-1133">Transmembrane helix</keyword>
<dbReference type="EMBL" id="JAEVFJ010000004">
    <property type="protein sequence ID" value="KAH8105230.1"/>
    <property type="molecule type" value="Genomic_DNA"/>
</dbReference>
<feature type="repeat" description="TPR" evidence="10">
    <location>
        <begin position="118"/>
        <end position="151"/>
    </location>
</feature>
<evidence type="ECO:0000256" key="11">
    <source>
        <dbReference type="SAM" id="MobiDB-lite"/>
    </source>
</evidence>
<keyword evidence="14" id="KW-1185">Reference proteome</keyword>